<gene>
    <name evidence="1" type="ORF">J1N51_09245</name>
</gene>
<dbReference type="Proteomes" id="UP000682739">
    <property type="component" value="Chromosome"/>
</dbReference>
<accession>A0A975D9Q6</accession>
<dbReference type="AlphaFoldDB" id="A0A975D9Q6"/>
<reference evidence="1" key="1">
    <citation type="submission" date="2021-03" db="EMBL/GenBank/DDBJ databases">
        <title>Description of Psychrosphaera ytuae sp. nov. isolated from deep sea sediment of South China Sea.</title>
        <authorList>
            <person name="Zhang J."/>
            <person name="Xu X.-D."/>
        </authorList>
    </citation>
    <scope>NUCLEOTIDE SEQUENCE</scope>
    <source>
        <strain evidence="1">MTZ26</strain>
    </source>
</reference>
<name>A0A975D9Q6_9GAMM</name>
<dbReference type="Gene3D" id="1.25.40.290">
    <property type="entry name" value="ARM repeat domains"/>
    <property type="match status" value="1"/>
</dbReference>
<proteinExistence type="predicted"/>
<dbReference type="SUPFAM" id="SSF48371">
    <property type="entry name" value="ARM repeat"/>
    <property type="match status" value="1"/>
</dbReference>
<dbReference type="RefSeq" id="WP_208830657.1">
    <property type="nucleotide sequence ID" value="NZ_CP072110.1"/>
</dbReference>
<sequence>MKNLFNKPLIDITAGVLAKRSQTLGFAFDQAGFIQDAAKDLDSLELKARSHQITRALSRYLPSTYQESIEILNSALLPINPNSDLKNITASEQGLAGWILMPISDYIGINGQSDIPLALEALKQTTQRFTSEFGIRHLLLTQPQSCLSIMATWLDHECHHVRRLISEGTRPLLPWAMQLPEFKTNPNWVLPLLEILKDDPSEYVRRSVANHINDISKSHPELVAEISGRWLASMPQQKDLASNRHKTVKHACRTLIKAGDKRVLEHFGFQSNPPIEVSLSLSKDEINLGESVEMSCLLHNPTSEPQSIIIDYQVRHKRANGSQSAKVFKWKTLELGSNEQVILKKMHPFKVITTRVYYEGTQGVDIQINGEIRASKNIELKMK</sequence>
<dbReference type="InterPro" id="IPR016024">
    <property type="entry name" value="ARM-type_fold"/>
</dbReference>
<organism evidence="1 2">
    <name type="scientific">Psychrosphaera ytuae</name>
    <dbReference type="NCBI Taxonomy" id="2820710"/>
    <lineage>
        <taxon>Bacteria</taxon>
        <taxon>Pseudomonadati</taxon>
        <taxon>Pseudomonadota</taxon>
        <taxon>Gammaproteobacteria</taxon>
        <taxon>Alteromonadales</taxon>
        <taxon>Pseudoalteromonadaceae</taxon>
        <taxon>Psychrosphaera</taxon>
    </lineage>
</organism>
<dbReference type="KEGG" id="psym:J1N51_09245"/>
<protein>
    <submittedName>
        <fullName evidence="1">DNA alkylation repair protein</fullName>
    </submittedName>
</protein>
<keyword evidence="2" id="KW-1185">Reference proteome</keyword>
<evidence type="ECO:0000313" key="1">
    <source>
        <dbReference type="EMBL" id="QTH62943.1"/>
    </source>
</evidence>
<evidence type="ECO:0000313" key="2">
    <source>
        <dbReference type="Proteomes" id="UP000682739"/>
    </source>
</evidence>
<dbReference type="EMBL" id="CP072110">
    <property type="protein sequence ID" value="QTH62943.1"/>
    <property type="molecule type" value="Genomic_DNA"/>
</dbReference>